<evidence type="ECO:0000256" key="1">
    <source>
        <dbReference type="SAM" id="SignalP"/>
    </source>
</evidence>
<organism evidence="2 3">
    <name type="scientific">Catellatospora bangladeshensis</name>
    <dbReference type="NCBI Taxonomy" id="310355"/>
    <lineage>
        <taxon>Bacteria</taxon>
        <taxon>Bacillati</taxon>
        <taxon>Actinomycetota</taxon>
        <taxon>Actinomycetes</taxon>
        <taxon>Micromonosporales</taxon>
        <taxon>Micromonosporaceae</taxon>
        <taxon>Catellatospora</taxon>
    </lineage>
</organism>
<proteinExistence type="predicted"/>
<feature type="signal peptide" evidence="1">
    <location>
        <begin position="1"/>
        <end position="30"/>
    </location>
</feature>
<gene>
    <name evidence="2" type="ORF">Cba03nite_31490</name>
</gene>
<dbReference type="RefSeq" id="WP_203746404.1">
    <property type="nucleotide sequence ID" value="NZ_BONF01000016.1"/>
</dbReference>
<dbReference type="EMBL" id="BONF01000016">
    <property type="protein sequence ID" value="GIF81800.1"/>
    <property type="molecule type" value="Genomic_DNA"/>
</dbReference>
<name>A0A8J3NKR9_9ACTN</name>
<evidence type="ECO:0000313" key="3">
    <source>
        <dbReference type="Proteomes" id="UP000601223"/>
    </source>
</evidence>
<keyword evidence="1" id="KW-0732">Signal</keyword>
<accession>A0A8J3NKR9</accession>
<reference evidence="2 3" key="1">
    <citation type="submission" date="2021-01" db="EMBL/GenBank/DDBJ databases">
        <title>Whole genome shotgun sequence of Catellatospora bangladeshensis NBRC 107357.</title>
        <authorList>
            <person name="Komaki H."/>
            <person name="Tamura T."/>
        </authorList>
    </citation>
    <scope>NUCLEOTIDE SEQUENCE [LARGE SCALE GENOMIC DNA]</scope>
    <source>
        <strain evidence="2 3">NBRC 107357</strain>
    </source>
</reference>
<dbReference type="Proteomes" id="UP000601223">
    <property type="component" value="Unassembled WGS sequence"/>
</dbReference>
<keyword evidence="3" id="KW-1185">Reference proteome</keyword>
<dbReference type="AlphaFoldDB" id="A0A8J3NKR9"/>
<evidence type="ECO:0000313" key="2">
    <source>
        <dbReference type="EMBL" id="GIF81800.1"/>
    </source>
</evidence>
<feature type="chain" id="PRO_5035295657" evidence="1">
    <location>
        <begin position="31"/>
        <end position="350"/>
    </location>
</feature>
<sequence>MPRPTRAISALTGIVALLGMLLGIASPAQAAVPDRFGFALWNGAAVVPAGTFPAASTVIPVGVGIYQVKFAGQAFPGGVVHVTAISNGPRWCQADNWGPSGADEIAIIRCFRAGGVPDNSGFSAFFTTASGAGAGGPYGYVHTQPTGAIISQYNAVGAPNSVTPLGVGQWSVKFPGIGSGGPVDGSVQVTAAASVPTRCKARNWVSTGAQQEVIVFCFNSAGALVNSRFTVTYQQKTSLYGPAIPPKYFGYLWHVPGAGPATTNFNSVLGFGANTLIAAGPGLSLVTFPQIGFLPLNVQVTAVGSNSNFCGMNFPWTVSAPHLYVRDVNCFTNAGAAVSTGFTVTANSRL</sequence>
<comment type="caution">
    <text evidence="2">The sequence shown here is derived from an EMBL/GenBank/DDBJ whole genome shotgun (WGS) entry which is preliminary data.</text>
</comment>
<protein>
    <submittedName>
        <fullName evidence="2">Uncharacterized protein</fullName>
    </submittedName>
</protein>